<proteinExistence type="predicted"/>
<name>A0A6L2PWV4_COPFO</name>
<dbReference type="AlphaFoldDB" id="A0A6L2PWV4"/>
<dbReference type="InParanoid" id="A0A6L2PWV4"/>
<keyword evidence="2" id="KW-1185">Reference proteome</keyword>
<dbReference type="EMBL" id="BLKM01012573">
    <property type="protein sequence ID" value="GFG37071.1"/>
    <property type="molecule type" value="Genomic_DNA"/>
</dbReference>
<evidence type="ECO:0000313" key="1">
    <source>
        <dbReference type="EMBL" id="GFG37071.1"/>
    </source>
</evidence>
<organism evidence="1 2">
    <name type="scientific">Coptotermes formosanus</name>
    <name type="common">Formosan subterranean termite</name>
    <dbReference type="NCBI Taxonomy" id="36987"/>
    <lineage>
        <taxon>Eukaryota</taxon>
        <taxon>Metazoa</taxon>
        <taxon>Ecdysozoa</taxon>
        <taxon>Arthropoda</taxon>
        <taxon>Hexapoda</taxon>
        <taxon>Insecta</taxon>
        <taxon>Pterygota</taxon>
        <taxon>Neoptera</taxon>
        <taxon>Polyneoptera</taxon>
        <taxon>Dictyoptera</taxon>
        <taxon>Blattodea</taxon>
        <taxon>Blattoidea</taxon>
        <taxon>Termitoidae</taxon>
        <taxon>Rhinotermitidae</taxon>
        <taxon>Coptotermes</taxon>
    </lineage>
</organism>
<dbReference type="Proteomes" id="UP000502823">
    <property type="component" value="Unassembled WGS sequence"/>
</dbReference>
<accession>A0A6L2PWV4</accession>
<sequence length="313" mass="34875">MVGEVIEMCLPYKAVVAFQYKGKQERALLKADKVVVDGVTVPIGVSIDTYLHKGSMVKFSCHGFDETGQEQCGYFVTVAWRQDPVDLCSSNSDINASVFVGIYNASGTVSEVSHRQGVITYVDANECEHSVLFLASKLFLFGKRLNTKQNLQMALAADDKVQFDAVPCEPSENNSSCPWFATLVWKGKRPSIDYDAAVAPGVEPRNFVADIKHLVYNPKSAFIRGVGQILHILNDQFGIALAARQPNNWESILFHRSSCFLFKLNLGSHDLTKIFKEGDKIRFIAARAPQHLITQWVASQITVFVSKELEFNF</sequence>
<evidence type="ECO:0000313" key="2">
    <source>
        <dbReference type="Proteomes" id="UP000502823"/>
    </source>
</evidence>
<comment type="caution">
    <text evidence="1">The sequence shown here is derived from an EMBL/GenBank/DDBJ whole genome shotgun (WGS) entry which is preliminary data.</text>
</comment>
<protein>
    <submittedName>
        <fullName evidence="1">Uncharacterized protein</fullName>
    </submittedName>
</protein>
<reference evidence="2" key="1">
    <citation type="submission" date="2020-01" db="EMBL/GenBank/DDBJ databases">
        <title>Draft genome sequence of the Termite Coptotermes fromosanus.</title>
        <authorList>
            <person name="Itakura S."/>
            <person name="Yosikawa Y."/>
            <person name="Umezawa K."/>
        </authorList>
    </citation>
    <scope>NUCLEOTIDE SEQUENCE [LARGE SCALE GENOMIC DNA]</scope>
</reference>
<dbReference type="OrthoDB" id="6343426at2759"/>
<gene>
    <name evidence="1" type="ORF">Cfor_05447</name>
</gene>